<dbReference type="OrthoDB" id="9816400at2"/>
<dbReference type="EMBL" id="VICE01000145">
    <property type="protein sequence ID" value="TQD39907.1"/>
    <property type="molecule type" value="Genomic_DNA"/>
</dbReference>
<dbReference type="RefSeq" id="WP_141519562.1">
    <property type="nucleotide sequence ID" value="NZ_VICE01000145.1"/>
</dbReference>
<feature type="non-terminal residue" evidence="3">
    <location>
        <position position="946"/>
    </location>
</feature>
<dbReference type="InterPro" id="IPR013540">
    <property type="entry name" value="ChitinaseA_N"/>
</dbReference>
<comment type="caution">
    <text evidence="3">The sequence shown here is derived from an EMBL/GenBank/DDBJ whole genome shotgun (WGS) entry which is preliminary data.</text>
</comment>
<keyword evidence="4" id="KW-1185">Reference proteome</keyword>
<dbReference type="PANTHER" id="PTHR32305:SF15">
    <property type="entry name" value="PROTEIN RHSA-RELATED"/>
    <property type="match status" value="1"/>
</dbReference>
<dbReference type="InterPro" id="IPR036116">
    <property type="entry name" value="FN3_sf"/>
</dbReference>
<feature type="compositionally biased region" description="Gly residues" evidence="1">
    <location>
        <begin position="76"/>
        <end position="93"/>
    </location>
</feature>
<evidence type="ECO:0000256" key="1">
    <source>
        <dbReference type="SAM" id="MobiDB-lite"/>
    </source>
</evidence>
<dbReference type="SUPFAM" id="SSF49265">
    <property type="entry name" value="Fibronectin type III"/>
    <property type="match status" value="1"/>
</dbReference>
<dbReference type="PANTHER" id="PTHR32305">
    <property type="match status" value="1"/>
</dbReference>
<dbReference type="InterPro" id="IPR006530">
    <property type="entry name" value="YD"/>
</dbReference>
<dbReference type="PROSITE" id="PS50853">
    <property type="entry name" value="FN3"/>
    <property type="match status" value="1"/>
</dbReference>
<evidence type="ECO:0000313" key="4">
    <source>
        <dbReference type="Proteomes" id="UP000318212"/>
    </source>
</evidence>
<reference evidence="3 4" key="1">
    <citation type="submission" date="2019-06" db="EMBL/GenBank/DDBJ databases">
        <title>Lysobacter alkalisoli sp. nov. isolated from saline soil.</title>
        <authorList>
            <person name="Sun J.-Q."/>
            <person name="Xu L."/>
        </authorList>
    </citation>
    <scope>NUCLEOTIDE SEQUENCE [LARGE SCALE GENOMIC DNA]</scope>
    <source>
        <strain evidence="3 4">JCM 31130</strain>
    </source>
</reference>
<gene>
    <name evidence="3" type="ORF">FKV25_14810</name>
</gene>
<evidence type="ECO:0000313" key="3">
    <source>
        <dbReference type="EMBL" id="TQD39907.1"/>
    </source>
</evidence>
<dbReference type="InterPro" id="IPR045351">
    <property type="entry name" value="DUF6531"/>
</dbReference>
<dbReference type="Proteomes" id="UP000318212">
    <property type="component" value="Unassembled WGS sequence"/>
</dbReference>
<dbReference type="Gene3D" id="3.90.930.1">
    <property type="match status" value="1"/>
</dbReference>
<evidence type="ECO:0000259" key="2">
    <source>
        <dbReference type="PROSITE" id="PS50853"/>
    </source>
</evidence>
<feature type="region of interest" description="Disordered" evidence="1">
    <location>
        <begin position="76"/>
        <end position="118"/>
    </location>
</feature>
<dbReference type="Pfam" id="PF20148">
    <property type="entry name" value="DUF6531"/>
    <property type="match status" value="1"/>
</dbReference>
<dbReference type="GO" id="GO:0004568">
    <property type="term" value="F:chitinase activity"/>
    <property type="evidence" value="ECO:0007669"/>
    <property type="project" value="InterPro"/>
</dbReference>
<proteinExistence type="predicted"/>
<protein>
    <recommendedName>
        <fullName evidence="2">Fibronectin type-III domain-containing protein</fullName>
    </recommendedName>
</protein>
<dbReference type="GO" id="GO:0006032">
    <property type="term" value="P:chitin catabolic process"/>
    <property type="evidence" value="ECO:0007669"/>
    <property type="project" value="InterPro"/>
</dbReference>
<dbReference type="Pfam" id="PF08329">
    <property type="entry name" value="ChitinaseA_N"/>
    <property type="match status" value="1"/>
</dbReference>
<dbReference type="Pfam" id="PF05593">
    <property type="entry name" value="RHS_repeat"/>
    <property type="match status" value="1"/>
</dbReference>
<dbReference type="Gene3D" id="2.60.40.10">
    <property type="entry name" value="Immunoglobulins"/>
    <property type="match status" value="2"/>
</dbReference>
<accession>A0A507ZSC9</accession>
<dbReference type="CDD" id="cd00063">
    <property type="entry name" value="FN3"/>
    <property type="match status" value="2"/>
</dbReference>
<dbReference type="NCBIfam" id="TIGR01643">
    <property type="entry name" value="YD_repeat_2x"/>
    <property type="match status" value="3"/>
</dbReference>
<dbReference type="InterPro" id="IPR013783">
    <property type="entry name" value="Ig-like_fold"/>
</dbReference>
<sequence>MRNTDLALSASRKPKLIILALALAAGAFYSQISVAEEEPVVVDGGSCSDWGMVRWAGGCIDPSVYDYIVNQGIGGAGGGDGQNPPGVGVGGGSDNSQQSNDKTQSDCGETSGNPVVLYSGNKVEPELDFSTGGEMGLYLQRTYNHYWSATGLFGSYWISNFDYTLASSSNGSILWAQRPDGRRVKFVQDSSGTRWNEVRPTPVAYILANPDGSYTLHNEERGTERYNSEGYILERKNERGISWTFAYSGRYLQTVTHTSGRSVNFIWNGAQLIEVRDPAGNSYQYSYHPAVFGVSLHRLASATLPGAPTTTISYHYEDSRFPGALTGKSFNGVRYSTFSYNADGRAISTEHAGGVEHFGFSYIVNATEQVTPPPLPPPPGGYLPGEGGGGWCEYQSGEGRICYEPLSVGGPVALASMATASSTTSTSGTKTIPSDLEVHVTNPLGRTSVHHYAGDKKVATEGIETSNCPWSLATITYDENGNRDTTVDSRGNITDYDYDSHGHLLQKIEAKGQASSRTTTYGWDEINNRMTRRTVLGDSEELLGYTADGRLSSIAVKNLSSVGVSNQVRTTTYSYTKHANGMPASMTIDGPMADDDVTYAFSASGDLTSVRNGLGHTTMYSGYNALGQVGKVVSPNGAINEYTYDARGRRITTKFLVNGEAQTTSYTYDGAGRLVAVTSPDNVTISREYDAAGRVLREYQSEVGGTFAVKRYTYNNASLVTSVAVERTTAIALPTGVPVVTVSASGLGDFTVGWSAVSGAESYSLHQKVDGGSWTQVYAGTGRTKSFTSRPTGTYAFRARACNAEGCSAWSTSASIYVAPATPLLTAPATDNSGTFAVSWGAISGASSYRLEQRYGSGNWTEIYNSTGTSKAMSGLTNGSYEYRVRACNDGGCSSYSATRTTVVTFPPASPPTVNAPATDNNGAYAVTWTSVSTATRYELDQRKDA</sequence>
<name>A0A507ZSC9_9GAMM</name>
<dbReference type="AlphaFoldDB" id="A0A507ZSC9"/>
<dbReference type="InterPro" id="IPR050708">
    <property type="entry name" value="T6SS_VgrG/RHS"/>
</dbReference>
<dbReference type="InterPro" id="IPR003961">
    <property type="entry name" value="FN3_dom"/>
</dbReference>
<organism evidence="3 4">
    <name type="scientific">Marilutibacter aestuarii</name>
    <dbReference type="NCBI Taxonomy" id="1706195"/>
    <lineage>
        <taxon>Bacteria</taxon>
        <taxon>Pseudomonadati</taxon>
        <taxon>Pseudomonadota</taxon>
        <taxon>Gammaproteobacteria</taxon>
        <taxon>Lysobacterales</taxon>
        <taxon>Lysobacteraceae</taxon>
        <taxon>Marilutibacter</taxon>
    </lineage>
</organism>
<dbReference type="InterPro" id="IPR031325">
    <property type="entry name" value="RHS_repeat"/>
</dbReference>
<dbReference type="SMART" id="SM00060">
    <property type="entry name" value="FN3"/>
    <property type="match status" value="2"/>
</dbReference>
<dbReference type="Gene3D" id="2.180.10.10">
    <property type="entry name" value="RHS repeat-associated core"/>
    <property type="match status" value="2"/>
</dbReference>
<feature type="domain" description="Fibronectin type-III" evidence="2">
    <location>
        <begin position="819"/>
        <end position="908"/>
    </location>
</feature>